<dbReference type="RefSeq" id="WP_054937306.1">
    <property type="nucleotide sequence ID" value="NZ_PVXL01000008.1"/>
</dbReference>
<dbReference type="AlphaFoldDB" id="A0A9X7J5C9"/>
<gene>
    <name evidence="3" type="primary">yjmC_1</name>
    <name evidence="3" type="ORF">MOST_02500</name>
</gene>
<sequence length="351" mass="37535">MGKQITAKFEALHQFCVNAIKAVGAGEEIAHIVADVLLEADLRGISSHGISRLPVYIKRIKLGLMDADAMPNIVKETLCTALLDGNNGFGQVGAFKGMELCIKKAKETGVGIAGVRNTNHIGMAGYYAMMAMKEQMIGMVLANASAHMPAWGGLKACLGTNPIAIAIPGGKQPSVVVDMATSAAARGKIIMAARRGEPIPPGWAIDKEGRPTQDANKALEGFILPLGGPKGYGLSLVIDVLAGVLTGALFGSRIPSMTSDWTRPLNCGVWLLAFRIDNFVEVEEFAVRYDTLIADVKDSPLAPGFEKIYVPGEIEMETREERLRSGIPLDEEVMQELKNVSETTGVPLITY</sequence>
<comment type="caution">
    <text evidence="3">The sequence shown here is derived from an EMBL/GenBank/DDBJ whole genome shotgun (WGS) entry which is preliminary data.</text>
</comment>
<keyword evidence="4" id="KW-1185">Reference proteome</keyword>
<accession>A0A9X7J5C9</accession>
<dbReference type="InterPro" id="IPR036111">
    <property type="entry name" value="Mal/L-sulfo/L-lacto_DH-like_sf"/>
</dbReference>
<keyword evidence="2 3" id="KW-0560">Oxidoreductase</keyword>
<dbReference type="Gene3D" id="1.10.1530.10">
    <property type="match status" value="1"/>
</dbReference>
<dbReference type="PANTHER" id="PTHR11091:SF0">
    <property type="entry name" value="MALATE DEHYDROGENASE"/>
    <property type="match status" value="1"/>
</dbReference>
<dbReference type="EMBL" id="PVXL01000008">
    <property type="protein sequence ID" value="PRR77500.1"/>
    <property type="molecule type" value="Genomic_DNA"/>
</dbReference>
<evidence type="ECO:0000313" key="3">
    <source>
        <dbReference type="EMBL" id="PRR77500.1"/>
    </source>
</evidence>
<dbReference type="InterPro" id="IPR043144">
    <property type="entry name" value="Mal/L-sulf/L-lact_DH-like_ah"/>
</dbReference>
<dbReference type="Gene3D" id="3.30.1370.60">
    <property type="entry name" value="Hypothetical oxidoreductase yiak, domain 2"/>
    <property type="match status" value="1"/>
</dbReference>
<protein>
    <submittedName>
        <fullName evidence="3">Oxidoreductase YjmC</fullName>
        <ecNumber evidence="3">1.1.1.-</ecNumber>
    </submittedName>
</protein>
<evidence type="ECO:0000256" key="1">
    <source>
        <dbReference type="ARBA" id="ARBA00006056"/>
    </source>
</evidence>
<dbReference type="SUPFAM" id="SSF89733">
    <property type="entry name" value="L-sulfolactate dehydrogenase-like"/>
    <property type="match status" value="1"/>
</dbReference>
<organism evidence="3 4">
    <name type="scientific">Neomoorella stamsii</name>
    <dbReference type="NCBI Taxonomy" id="1266720"/>
    <lineage>
        <taxon>Bacteria</taxon>
        <taxon>Bacillati</taxon>
        <taxon>Bacillota</taxon>
        <taxon>Clostridia</taxon>
        <taxon>Neomoorellales</taxon>
        <taxon>Neomoorellaceae</taxon>
        <taxon>Neomoorella</taxon>
    </lineage>
</organism>
<dbReference type="Pfam" id="PF02615">
    <property type="entry name" value="Ldh_2"/>
    <property type="match status" value="1"/>
</dbReference>
<dbReference type="PANTHER" id="PTHR11091">
    <property type="entry name" value="OXIDOREDUCTASE-RELATED"/>
    <property type="match status" value="1"/>
</dbReference>
<name>A0A9X7J5C9_9FIRM</name>
<reference evidence="3 4" key="1">
    <citation type="submission" date="2018-03" db="EMBL/GenBank/DDBJ databases">
        <title>Genome sequence of Moorella stamsii DSM 26217.</title>
        <authorList>
            <person name="Poehlein A."/>
            <person name="Daniel R."/>
        </authorList>
    </citation>
    <scope>NUCLEOTIDE SEQUENCE [LARGE SCALE GENOMIC DNA]</scope>
    <source>
        <strain evidence="4">DSM 26217</strain>
    </source>
</reference>
<evidence type="ECO:0000256" key="2">
    <source>
        <dbReference type="ARBA" id="ARBA00023002"/>
    </source>
</evidence>
<dbReference type="InterPro" id="IPR003767">
    <property type="entry name" value="Malate/L-lactate_DH-like"/>
</dbReference>
<dbReference type="Proteomes" id="UP000239430">
    <property type="component" value="Unassembled WGS sequence"/>
</dbReference>
<dbReference type="EC" id="1.1.1.-" evidence="3"/>
<evidence type="ECO:0000313" key="4">
    <source>
        <dbReference type="Proteomes" id="UP000239430"/>
    </source>
</evidence>
<proteinExistence type="inferred from homology"/>
<comment type="similarity">
    <text evidence="1">Belongs to the LDH2/MDH2 oxidoreductase family.</text>
</comment>
<dbReference type="InterPro" id="IPR043143">
    <property type="entry name" value="Mal/L-sulf/L-lact_DH-like_NADP"/>
</dbReference>
<dbReference type="GO" id="GO:0016491">
    <property type="term" value="F:oxidoreductase activity"/>
    <property type="evidence" value="ECO:0007669"/>
    <property type="project" value="UniProtKB-KW"/>
</dbReference>